<dbReference type="AlphaFoldDB" id="A0A2W6A9V3"/>
<organism evidence="2 3">
    <name type="scientific">Candidatus Aeolococcus gillhamiae</name>
    <dbReference type="NCBI Taxonomy" id="3127015"/>
    <lineage>
        <taxon>Bacteria</taxon>
        <taxon>Bacillati</taxon>
        <taxon>Candidatus Dormiibacterota</taxon>
        <taxon>Candidatus Dormibacteria</taxon>
        <taxon>Candidatus Aeolococcales</taxon>
        <taxon>Candidatus Aeolococcaceae</taxon>
        <taxon>Candidatus Aeolococcus</taxon>
    </lineage>
</organism>
<dbReference type="EMBL" id="JAEKNS010000124">
    <property type="protein sequence ID" value="MBJ7595537.1"/>
    <property type="molecule type" value="Genomic_DNA"/>
</dbReference>
<name>A0A2W6A9V3_9BACT</name>
<comment type="caution">
    <text evidence="2">The sequence shown here is derived from an EMBL/GenBank/DDBJ whole genome shotgun (WGS) entry which is preliminary data.</text>
</comment>
<dbReference type="Proteomes" id="UP000606991">
    <property type="component" value="Unassembled WGS sequence"/>
</dbReference>
<dbReference type="SUPFAM" id="SSF53474">
    <property type="entry name" value="alpha/beta-Hydrolases"/>
    <property type="match status" value="1"/>
</dbReference>
<reference evidence="2 3" key="1">
    <citation type="journal article" date="2017" name="Nature">
        <title>Atmospheric trace gases support primary production in Antarctic desert surface soil.</title>
        <authorList>
            <person name="Ji M."/>
            <person name="Greening C."/>
            <person name="Vanwonterghem I."/>
            <person name="Carere C.R."/>
            <person name="Bay S.K."/>
            <person name="Steen J.A."/>
            <person name="Montgomery K."/>
            <person name="Lines T."/>
            <person name="Beardall J."/>
            <person name="van Dorst J."/>
            <person name="Snape I."/>
            <person name="Stott M.B."/>
            <person name="Hugenholtz P."/>
            <person name="Ferrari B.C."/>
        </authorList>
    </citation>
    <scope>NUCLEOTIDE SEQUENCE [LARGE SCALE GENOMIC DNA]</scope>
    <source>
        <strain evidence="2">RRmetagenome_bin12</strain>
    </source>
</reference>
<dbReference type="Pfam" id="PF00756">
    <property type="entry name" value="Esterase"/>
    <property type="match status" value="1"/>
</dbReference>
<protein>
    <recommendedName>
        <fullName evidence="5">Esterase</fullName>
    </recommendedName>
</protein>
<proteinExistence type="predicted"/>
<dbReference type="Gene3D" id="3.40.50.1820">
    <property type="entry name" value="alpha/beta hydrolase"/>
    <property type="match status" value="1"/>
</dbReference>
<sequence>MKLRERWYSSRVESDVTVVRWGHYGRPVIIFPTAGGDAEEIERMLVIDVLGDLIEAGRIKVYSCDSIAGYAMVRGDGDPRYRAALINGFHRFVREEMIPAIWSDCGTPEAEVIVTGASIGAFNALAVLCRFPEVVSHAVGMSGTYDLEQFLGPNAGEDLFFATPLYFLPGLDGPTLERLRHRFAILACGEGRWEAINQSWQLAEVLGSKGIPNRVDPWGPQYDHDWPTWREMLPHYLGQLS</sequence>
<dbReference type="InterPro" id="IPR029058">
    <property type="entry name" value="AB_hydrolase_fold"/>
</dbReference>
<evidence type="ECO:0000313" key="3">
    <source>
        <dbReference type="Proteomes" id="UP000248724"/>
    </source>
</evidence>
<evidence type="ECO:0000313" key="1">
    <source>
        <dbReference type="EMBL" id="MBJ7595537.1"/>
    </source>
</evidence>
<dbReference type="Proteomes" id="UP000248724">
    <property type="component" value="Unassembled WGS sequence"/>
</dbReference>
<accession>A0A2W6A9V3</accession>
<dbReference type="RefSeq" id="WP_337312735.1">
    <property type="nucleotide sequence ID" value="NZ_JAEKNS010000124.1"/>
</dbReference>
<dbReference type="EMBL" id="QHBU01000082">
    <property type="protein sequence ID" value="PZR82108.1"/>
    <property type="molecule type" value="Genomic_DNA"/>
</dbReference>
<reference evidence="1 4" key="3">
    <citation type="submission" date="2020-10" db="EMBL/GenBank/DDBJ databases">
        <title>Ca. Dormibacterota MAGs.</title>
        <authorList>
            <person name="Montgomery K."/>
        </authorList>
    </citation>
    <scope>NUCLEOTIDE SEQUENCE [LARGE SCALE GENOMIC DNA]</scope>
    <source>
        <strain evidence="1">SC8812_S17_18</strain>
    </source>
</reference>
<accession>A0A934NAQ5</accession>
<reference evidence="2" key="2">
    <citation type="submission" date="2018-05" db="EMBL/GenBank/DDBJ databases">
        <authorList>
            <person name="Ferrari B."/>
        </authorList>
    </citation>
    <scope>NUCLEOTIDE SEQUENCE</scope>
    <source>
        <strain evidence="2">RRmetagenome_bin12</strain>
    </source>
</reference>
<evidence type="ECO:0008006" key="5">
    <source>
        <dbReference type="Google" id="ProtNLM"/>
    </source>
</evidence>
<dbReference type="InterPro" id="IPR000801">
    <property type="entry name" value="Esterase-like"/>
</dbReference>
<gene>
    <name evidence="2" type="ORF">DLM65_04575</name>
    <name evidence="1" type="ORF">JF886_11895</name>
</gene>
<evidence type="ECO:0000313" key="2">
    <source>
        <dbReference type="EMBL" id="PZR82108.1"/>
    </source>
</evidence>
<evidence type="ECO:0000313" key="4">
    <source>
        <dbReference type="Proteomes" id="UP000606991"/>
    </source>
</evidence>